<organism evidence="2 3">
    <name type="scientific">Methylorubrum extorquens (strain ATCC 14718 / DSM 1338 / JCM 2805 / NCIMB 9133 / AM1)</name>
    <name type="common">Methylobacterium extorquens</name>
    <dbReference type="NCBI Taxonomy" id="272630"/>
    <lineage>
        <taxon>Bacteria</taxon>
        <taxon>Pseudomonadati</taxon>
        <taxon>Pseudomonadota</taxon>
        <taxon>Alphaproteobacteria</taxon>
        <taxon>Hyphomicrobiales</taxon>
        <taxon>Methylobacteriaceae</taxon>
        <taxon>Methylorubrum</taxon>
    </lineage>
</organism>
<dbReference type="EMBL" id="CP001510">
    <property type="protein sequence ID" value="ACS39460.1"/>
    <property type="molecule type" value="Genomic_DNA"/>
</dbReference>
<keyword evidence="3" id="KW-1185">Reference proteome</keyword>
<evidence type="ECO:0000313" key="2">
    <source>
        <dbReference type="EMBL" id="ACS39460.1"/>
    </source>
</evidence>
<feature type="domain" description="Type II CBASS E2 protein" evidence="1">
    <location>
        <begin position="4"/>
        <end position="123"/>
    </location>
</feature>
<evidence type="ECO:0000313" key="3">
    <source>
        <dbReference type="Proteomes" id="UP000009081"/>
    </source>
</evidence>
<reference evidence="2 3" key="1">
    <citation type="journal article" date="2009" name="PLoS ONE">
        <title>Methylobacterium genome sequences: a reference blueprint to investigate microbial metabolism of C1 compounds from natural and industrial sources.</title>
        <authorList>
            <person name="Vuilleumier S."/>
            <person name="Chistoserdova L."/>
            <person name="Lee M.-C."/>
            <person name="Bringel F."/>
            <person name="Lajus A."/>
            <person name="Zhou Y."/>
            <person name="Gourion B."/>
            <person name="Barbe V."/>
            <person name="Chang J."/>
            <person name="Cruveiller S."/>
            <person name="Dossat C."/>
            <person name="Gillett W."/>
            <person name="Gruffaz C."/>
            <person name="Haugen E."/>
            <person name="Hourcade E."/>
            <person name="Levy R."/>
            <person name="Mangenot S."/>
            <person name="Muller E."/>
            <person name="Nadalig T."/>
            <person name="Pagni M."/>
            <person name="Penny C."/>
            <person name="Peyraud R."/>
            <person name="Robinson D.G."/>
            <person name="Roche D."/>
            <person name="Rouy Z."/>
            <person name="Saenampechek C."/>
            <person name="Salvignol G."/>
            <person name="Vallenet D."/>
            <person name="Wu Z."/>
            <person name="Marx C.J."/>
            <person name="Vorholt J.A."/>
            <person name="Olson M.V."/>
            <person name="Kaul R."/>
            <person name="Weissenbach J."/>
            <person name="Medigue C."/>
            <person name="Lidstrom M.E."/>
        </authorList>
    </citation>
    <scope>NUCLEOTIDE SEQUENCE [LARGE SCALE GENOMIC DNA]</scope>
    <source>
        <strain evidence="3">ATCC 14718 / DSM 1338 / JCM 2805 / NCIMB 9133 / AM1</strain>
    </source>
</reference>
<protein>
    <recommendedName>
        <fullName evidence="1">Type II CBASS E2 protein domain-containing protein</fullName>
    </recommendedName>
</protein>
<dbReference type="HOGENOM" id="CLU_114429_1_0_5"/>
<accession>C5B0B0</accession>
<dbReference type="eggNOG" id="ENOG50331KJ">
    <property type="taxonomic scope" value="Bacteria"/>
</dbReference>
<dbReference type="AlphaFoldDB" id="C5B0B0"/>
<name>C5B0B0_METEA</name>
<dbReference type="Pfam" id="PF26395">
    <property type="entry name" value="E2-CBASS"/>
    <property type="match status" value="1"/>
</dbReference>
<proteinExistence type="predicted"/>
<dbReference type="STRING" id="272630.MexAM1_META1p1601"/>
<evidence type="ECO:0000259" key="1">
    <source>
        <dbReference type="Pfam" id="PF26395"/>
    </source>
</evidence>
<dbReference type="KEGG" id="mea:Mex_1p1601"/>
<dbReference type="InterPro" id="IPR058588">
    <property type="entry name" value="E2-CBASS"/>
</dbReference>
<sequence length="131" mass="15160">MRPINDRSASWRGPLRPLMARYEVEISYRVPHIVERLDPLRQQPRVQVITPALRCRPGDPEGRLPHVYWSHDGEPSLCLFDIKTAEWTPFDLIALTTVPWSLDWLGCYEGWRATGEWTGGGRHIQPMKTEA</sequence>
<dbReference type="Proteomes" id="UP000009081">
    <property type="component" value="Chromosome"/>
</dbReference>
<gene>
    <name evidence="2" type="ordered locus">MexAM1_META1p1601</name>
</gene>